<sequence length="74" mass="7905">MYAVRFIKPSPPRDLPGPIILPSLNPAAATMCPRRCAIVVVTAVMHMGCAASALRREFFDMGSATRLPSAYNAG</sequence>
<dbReference type="EMBL" id="ML977010">
    <property type="protein sequence ID" value="KAF1952528.1"/>
    <property type="molecule type" value="Genomic_DNA"/>
</dbReference>
<keyword evidence="2" id="KW-1185">Reference proteome</keyword>
<name>A0A6A5TJJ3_9PLEO</name>
<dbReference type="AlphaFoldDB" id="A0A6A5TJJ3"/>
<gene>
    <name evidence="1" type="ORF">CC80DRAFT_176354</name>
</gene>
<organism evidence="1 2">
    <name type="scientific">Byssothecium circinans</name>
    <dbReference type="NCBI Taxonomy" id="147558"/>
    <lineage>
        <taxon>Eukaryota</taxon>
        <taxon>Fungi</taxon>
        <taxon>Dikarya</taxon>
        <taxon>Ascomycota</taxon>
        <taxon>Pezizomycotina</taxon>
        <taxon>Dothideomycetes</taxon>
        <taxon>Pleosporomycetidae</taxon>
        <taxon>Pleosporales</taxon>
        <taxon>Massarineae</taxon>
        <taxon>Massarinaceae</taxon>
        <taxon>Byssothecium</taxon>
    </lineage>
</organism>
<evidence type="ECO:0000313" key="2">
    <source>
        <dbReference type="Proteomes" id="UP000800035"/>
    </source>
</evidence>
<evidence type="ECO:0000313" key="1">
    <source>
        <dbReference type="EMBL" id="KAF1952528.1"/>
    </source>
</evidence>
<dbReference type="Proteomes" id="UP000800035">
    <property type="component" value="Unassembled WGS sequence"/>
</dbReference>
<accession>A0A6A5TJJ3</accession>
<protein>
    <submittedName>
        <fullName evidence="1">Uncharacterized protein</fullName>
    </submittedName>
</protein>
<reference evidence="1" key="1">
    <citation type="journal article" date="2020" name="Stud. Mycol.">
        <title>101 Dothideomycetes genomes: a test case for predicting lifestyles and emergence of pathogens.</title>
        <authorList>
            <person name="Haridas S."/>
            <person name="Albert R."/>
            <person name="Binder M."/>
            <person name="Bloem J."/>
            <person name="Labutti K."/>
            <person name="Salamov A."/>
            <person name="Andreopoulos B."/>
            <person name="Baker S."/>
            <person name="Barry K."/>
            <person name="Bills G."/>
            <person name="Bluhm B."/>
            <person name="Cannon C."/>
            <person name="Castanera R."/>
            <person name="Culley D."/>
            <person name="Daum C."/>
            <person name="Ezra D."/>
            <person name="Gonzalez J."/>
            <person name="Henrissat B."/>
            <person name="Kuo A."/>
            <person name="Liang C."/>
            <person name="Lipzen A."/>
            <person name="Lutzoni F."/>
            <person name="Magnuson J."/>
            <person name="Mondo S."/>
            <person name="Nolan M."/>
            <person name="Ohm R."/>
            <person name="Pangilinan J."/>
            <person name="Park H.-J."/>
            <person name="Ramirez L."/>
            <person name="Alfaro M."/>
            <person name="Sun H."/>
            <person name="Tritt A."/>
            <person name="Yoshinaga Y."/>
            <person name="Zwiers L.-H."/>
            <person name="Turgeon B."/>
            <person name="Goodwin S."/>
            <person name="Spatafora J."/>
            <person name="Crous P."/>
            <person name="Grigoriev I."/>
        </authorList>
    </citation>
    <scope>NUCLEOTIDE SEQUENCE</scope>
    <source>
        <strain evidence="1">CBS 675.92</strain>
    </source>
</reference>
<proteinExistence type="predicted"/>